<dbReference type="EMBL" id="CP025257">
    <property type="protein sequence ID" value="AUF83806.1"/>
    <property type="molecule type" value="Genomic_DNA"/>
</dbReference>
<dbReference type="GO" id="GO:0006450">
    <property type="term" value="P:regulation of translational fidelity"/>
    <property type="evidence" value="ECO:0007669"/>
    <property type="project" value="InterPro"/>
</dbReference>
<dbReference type="RefSeq" id="WP_027048195.1">
    <property type="nucleotide sequence ID" value="NZ_CP025257.1"/>
</dbReference>
<name>A0A2K9BKP9_9MOLU</name>
<reference evidence="1 2" key="1">
    <citation type="submission" date="2017-12" db="EMBL/GenBank/DDBJ databases">
        <title>Mesoplasma syrphidae YJS, Complete Genome.</title>
        <authorList>
            <person name="Knight T.F."/>
            <person name="Citino T."/>
            <person name="Rubinstein R."/>
            <person name="Neuschaefer Z."/>
        </authorList>
    </citation>
    <scope>NUCLEOTIDE SEQUENCE [LARGE SCALE GENOMIC DNA]</scope>
    <source>
        <strain evidence="1 2">YJS</strain>
    </source>
</reference>
<evidence type="ECO:0000313" key="2">
    <source>
        <dbReference type="Proteomes" id="UP000233419"/>
    </source>
</evidence>
<protein>
    <submittedName>
        <fullName evidence="1">Glutamyl-tRNA amidotransferase</fullName>
    </submittedName>
</protein>
<dbReference type="SUPFAM" id="SSF141000">
    <property type="entry name" value="Glu-tRNAGln amidotransferase C subunit"/>
    <property type="match status" value="1"/>
</dbReference>
<evidence type="ECO:0000313" key="1">
    <source>
        <dbReference type="EMBL" id="AUF83806.1"/>
    </source>
</evidence>
<organism evidence="1 2">
    <name type="scientific">Mesoplasma syrphidae</name>
    <dbReference type="NCBI Taxonomy" id="225999"/>
    <lineage>
        <taxon>Bacteria</taxon>
        <taxon>Bacillati</taxon>
        <taxon>Mycoplasmatota</taxon>
        <taxon>Mollicutes</taxon>
        <taxon>Entomoplasmatales</taxon>
        <taxon>Entomoplasmataceae</taxon>
        <taxon>Mesoplasma</taxon>
    </lineage>
</organism>
<dbReference type="GO" id="GO:0016740">
    <property type="term" value="F:transferase activity"/>
    <property type="evidence" value="ECO:0007669"/>
    <property type="project" value="UniProtKB-KW"/>
</dbReference>
<sequence length="98" mass="11138">MDKQINYKTVLELAEDIMLELSEAEIQVILATDKSLKTKFEKVTSVNTDNVEPLFYPFDKNHDFLREDDEPYNVDQAAVLANAPSADGEYITIVKVVK</sequence>
<dbReference type="AlphaFoldDB" id="A0A2K9BKP9"/>
<keyword evidence="1" id="KW-0808">Transferase</keyword>
<gene>
    <name evidence="1" type="ORF">CXP39_03370</name>
</gene>
<dbReference type="OrthoDB" id="399009at2"/>
<dbReference type="Proteomes" id="UP000233419">
    <property type="component" value="Chromosome"/>
</dbReference>
<dbReference type="Pfam" id="PF02686">
    <property type="entry name" value="GatC"/>
    <property type="match status" value="1"/>
</dbReference>
<proteinExistence type="predicted"/>
<keyword evidence="2" id="KW-1185">Reference proteome</keyword>
<dbReference type="InterPro" id="IPR036113">
    <property type="entry name" value="Asp/Glu-ADT_sf_sub_c"/>
</dbReference>
<dbReference type="InterPro" id="IPR003837">
    <property type="entry name" value="GatC"/>
</dbReference>
<dbReference type="KEGG" id="msyr:CXP39_03370"/>
<accession>A0A2K9BKP9</accession>